<dbReference type="InterPro" id="IPR045723">
    <property type="entry name" value="DUF6077"/>
</dbReference>
<protein>
    <submittedName>
        <fullName evidence="2">Uncharacterized protein</fullName>
    </submittedName>
</protein>
<evidence type="ECO:0000256" key="1">
    <source>
        <dbReference type="SAM" id="Phobius"/>
    </source>
</evidence>
<dbReference type="STRING" id="585394.RHOM_12260"/>
<reference evidence="2 3" key="1">
    <citation type="journal article" date="2015" name="Genome Announc.">
        <title>Complete genome sequence of the human gut symbiont Roseburia hominis.</title>
        <authorList>
            <person name="Travis A.J."/>
            <person name="Kelly D."/>
            <person name="Flint H.J."/>
            <person name="Aminov R.I."/>
        </authorList>
    </citation>
    <scope>NUCLEOTIDE SEQUENCE [LARGE SCALE GENOMIC DNA]</scope>
    <source>
        <strain evidence="3">DSM 16839 / JCM 17582 / NCIMB 14029 / A2-183</strain>
    </source>
</reference>
<dbReference type="RefSeq" id="WP_014080571.1">
    <property type="nucleotide sequence ID" value="NC_015977.1"/>
</dbReference>
<feature type="transmembrane region" description="Helical" evidence="1">
    <location>
        <begin position="106"/>
        <end position="128"/>
    </location>
</feature>
<feature type="transmembrane region" description="Helical" evidence="1">
    <location>
        <begin position="38"/>
        <end position="56"/>
    </location>
</feature>
<dbReference type="GeneID" id="93724188"/>
<sequence length="349" mass="39357">MIQSIIFILAMTFIPYFVGCGCILLDRKTGDIDVLEKWNFGMVLMHAIFEIVVLAGTFTKMTLKNVTVFYFAILSAAIMIVGLIGNRTKKKVFSVGKIPSFSKKEMALLLIVLVGILYQILFVCLGLQSDADDAYYVGMAMTSFQTDTISVYHPYLGTPVKLKTMANYVLSPYPIFWAMWSKVLKIHPAILMRSILPAVNIAWSYVVYRLLAKKIFLTERKRIIFLLIVVLANLFGAYSDRTSAVFLLQRVWQGKGALAAILIPMLWYLLIRLRKEGENTYVYVELFVTILAACLTSSMALFLCPVLMGAFGLEYLISERRWSVVGRLILCTLPCIVLAIAEVILLYVL</sequence>
<feature type="transmembrane region" description="Helical" evidence="1">
    <location>
        <begin position="68"/>
        <end position="85"/>
    </location>
</feature>
<name>G2T572_ROSHA</name>
<accession>G2T572</accession>
<dbReference type="Proteomes" id="UP000008178">
    <property type="component" value="Chromosome"/>
</dbReference>
<gene>
    <name evidence="2" type="ordered locus">RHOM_12260</name>
</gene>
<evidence type="ECO:0000313" key="2">
    <source>
        <dbReference type="EMBL" id="AEN97560.1"/>
    </source>
</evidence>
<feature type="transmembrane region" description="Helical" evidence="1">
    <location>
        <begin position="251"/>
        <end position="270"/>
    </location>
</feature>
<dbReference type="Pfam" id="PF19554">
    <property type="entry name" value="DUF6077"/>
    <property type="match status" value="1"/>
</dbReference>
<dbReference type="EMBL" id="CP003040">
    <property type="protein sequence ID" value="AEN97560.1"/>
    <property type="molecule type" value="Genomic_DNA"/>
</dbReference>
<feature type="transmembrane region" description="Helical" evidence="1">
    <location>
        <begin position="223"/>
        <end position="239"/>
    </location>
</feature>
<feature type="transmembrane region" description="Helical" evidence="1">
    <location>
        <begin position="324"/>
        <end position="348"/>
    </location>
</feature>
<evidence type="ECO:0000313" key="3">
    <source>
        <dbReference type="Proteomes" id="UP000008178"/>
    </source>
</evidence>
<organism evidence="2 3">
    <name type="scientific">Roseburia hominis (strain DSM 16839 / JCM 17582 / NCIMB 14029 / A2-183)</name>
    <dbReference type="NCBI Taxonomy" id="585394"/>
    <lineage>
        <taxon>Bacteria</taxon>
        <taxon>Bacillati</taxon>
        <taxon>Bacillota</taxon>
        <taxon>Clostridia</taxon>
        <taxon>Lachnospirales</taxon>
        <taxon>Lachnospiraceae</taxon>
        <taxon>Roseburia</taxon>
    </lineage>
</organism>
<dbReference type="HOGENOM" id="CLU_054341_0_0_9"/>
<dbReference type="AlphaFoldDB" id="G2T572"/>
<feature type="transmembrane region" description="Helical" evidence="1">
    <location>
        <begin position="190"/>
        <end position="211"/>
    </location>
</feature>
<keyword evidence="1" id="KW-1133">Transmembrane helix</keyword>
<dbReference type="BioCyc" id="RHOM585394:G1H02-2444-MONOMER"/>
<dbReference type="KEGG" id="rho:RHOM_12260"/>
<dbReference type="eggNOG" id="ENOG5030MQR">
    <property type="taxonomic scope" value="Bacteria"/>
</dbReference>
<keyword evidence="1" id="KW-0472">Membrane</keyword>
<dbReference type="OrthoDB" id="1827913at2"/>
<feature type="transmembrane region" description="Helical" evidence="1">
    <location>
        <begin position="282"/>
        <end position="312"/>
    </location>
</feature>
<keyword evidence="3" id="KW-1185">Reference proteome</keyword>
<proteinExistence type="predicted"/>
<feature type="transmembrane region" description="Helical" evidence="1">
    <location>
        <begin position="6"/>
        <end position="26"/>
    </location>
</feature>
<keyword evidence="1" id="KW-0812">Transmembrane</keyword>